<protein>
    <submittedName>
        <fullName evidence="1">Type 1 glutamine amidotransferase domain-containing protein</fullName>
    </submittedName>
</protein>
<accession>A0A6B3KNL1</accession>
<dbReference type="Gene3D" id="3.40.50.880">
    <property type="match status" value="1"/>
</dbReference>
<keyword evidence="1" id="KW-0315">Glutamine amidotransferase</keyword>
<feature type="non-terminal residue" evidence="1">
    <location>
        <position position="1"/>
    </location>
</feature>
<dbReference type="SUPFAM" id="SSF52317">
    <property type="entry name" value="Class I glutamine amidotransferase-like"/>
    <property type="match status" value="1"/>
</dbReference>
<keyword evidence="1" id="KW-0808">Transferase</keyword>
<reference evidence="1" key="1">
    <citation type="submission" date="2019-11" db="EMBL/GenBank/DDBJ databases">
        <title>Genome-resolved metagenomics to study the prevalence of co-infection and intraspecific heterogeneity among plant pathogen metapopulations.</title>
        <authorList>
            <person name="Newberry E."/>
            <person name="Bhandari R."/>
            <person name="Kemble J."/>
            <person name="Sikora E."/>
            <person name="Potnis N."/>
        </authorList>
    </citation>
    <scope>NUCLEOTIDE SEQUENCE</scope>
    <source>
        <strain evidence="1">Xe_Pep_Tuscaloosa_18b</strain>
    </source>
</reference>
<dbReference type="AlphaFoldDB" id="A0A6B3KNL1"/>
<evidence type="ECO:0000313" key="1">
    <source>
        <dbReference type="EMBL" id="NEK74223.1"/>
    </source>
</evidence>
<sequence length="81" mass="8595">DGKPLVNGRRVTGFTNSEEEGVGLTKIVPFLVEDVLTELGGKYEKGADWGVYVVTDGTLVTGQNPASSEKTAETLLALAKR</sequence>
<organism evidence="1">
    <name type="scientific">Xanthomonas euvesicatoria</name>
    <dbReference type="NCBI Taxonomy" id="456327"/>
    <lineage>
        <taxon>Bacteria</taxon>
        <taxon>Pseudomonadati</taxon>
        <taxon>Pseudomonadota</taxon>
        <taxon>Gammaproteobacteria</taxon>
        <taxon>Lysobacterales</taxon>
        <taxon>Lysobacteraceae</taxon>
        <taxon>Xanthomonas</taxon>
    </lineage>
</organism>
<dbReference type="InterPro" id="IPR029062">
    <property type="entry name" value="Class_I_gatase-like"/>
</dbReference>
<proteinExistence type="predicted"/>
<dbReference type="GO" id="GO:0016740">
    <property type="term" value="F:transferase activity"/>
    <property type="evidence" value="ECO:0007669"/>
    <property type="project" value="UniProtKB-KW"/>
</dbReference>
<name>A0A6B3KNL1_XANEU</name>
<gene>
    <name evidence="1" type="ORF">G3W62_15825</name>
</gene>
<dbReference type="EMBL" id="JAAGYV010000127">
    <property type="protein sequence ID" value="NEK74223.1"/>
    <property type="molecule type" value="Genomic_DNA"/>
</dbReference>
<comment type="caution">
    <text evidence="1">The sequence shown here is derived from an EMBL/GenBank/DDBJ whole genome shotgun (WGS) entry which is preliminary data.</text>
</comment>